<comment type="caution">
    <text evidence="2">The sequence shown here is derived from an EMBL/GenBank/DDBJ whole genome shotgun (WGS) entry which is preliminary data.</text>
</comment>
<evidence type="ECO:0000313" key="2">
    <source>
        <dbReference type="EMBL" id="TYZ27051.1"/>
    </source>
</evidence>
<evidence type="ECO:0000313" key="3">
    <source>
        <dbReference type="Proteomes" id="UP000322783"/>
    </source>
</evidence>
<proteinExistence type="predicted"/>
<dbReference type="EMBL" id="VTOZ01000033">
    <property type="protein sequence ID" value="TYZ27051.1"/>
    <property type="molecule type" value="Genomic_DNA"/>
</dbReference>
<sequence>MKKLLLSCILLLACLFIIPQAVSAQETGFLTPSNSTFLYLDTRVLNETYDDEAIKFVLQRDGVLRLMSRNGTHDYLSFTSYDGNNAGIGYKIRKIYTMFPSMQFFEIIADAGAHAQNCGYWLIGKHNGQWVTFVSIDSLAQMGYTPGEWHQISTELNADATGRFILTSRHEYMPPGAQYGYQRKFAVDLRLQLFWDQKARWFGIRRLG</sequence>
<keyword evidence="3" id="KW-1185">Reference proteome</keyword>
<dbReference type="AlphaFoldDB" id="A0A5D6WEW0"/>
<reference evidence="2 3" key="1">
    <citation type="submission" date="2019-08" db="EMBL/GenBank/DDBJ databases">
        <title>Selenomonas sp. mPRGC5 and Selenomonas sp. mPRGC8 isolated from ruminal fluid of dairy goat (Capra hircus).</title>
        <authorList>
            <person name="Poothong S."/>
            <person name="Nuengjamnong C."/>
            <person name="Tanasupawat S."/>
        </authorList>
    </citation>
    <scope>NUCLEOTIDE SEQUENCE [LARGE SCALE GENOMIC DNA]</scope>
    <source>
        <strain evidence="3">mPRGC8</strain>
    </source>
</reference>
<keyword evidence="1" id="KW-0732">Signal</keyword>
<feature type="signal peptide" evidence="1">
    <location>
        <begin position="1"/>
        <end position="24"/>
    </location>
</feature>
<accession>A0A5D6WEW0</accession>
<dbReference type="RefSeq" id="WP_149189814.1">
    <property type="nucleotide sequence ID" value="NZ_VTOZ01000033.1"/>
</dbReference>
<protein>
    <submittedName>
        <fullName evidence="2">Uncharacterized protein</fullName>
    </submittedName>
</protein>
<name>A0A5D6WEW0_9FIRM</name>
<dbReference type="Proteomes" id="UP000322783">
    <property type="component" value="Unassembled WGS sequence"/>
</dbReference>
<feature type="chain" id="PRO_5023045451" evidence="1">
    <location>
        <begin position="25"/>
        <end position="208"/>
    </location>
</feature>
<gene>
    <name evidence="2" type="ORF">FZ041_12560</name>
</gene>
<evidence type="ECO:0000256" key="1">
    <source>
        <dbReference type="SAM" id="SignalP"/>
    </source>
</evidence>
<organism evidence="2 3">
    <name type="scientific">Selenomonas caprae</name>
    <dbReference type="NCBI Taxonomy" id="2606905"/>
    <lineage>
        <taxon>Bacteria</taxon>
        <taxon>Bacillati</taxon>
        <taxon>Bacillota</taxon>
        <taxon>Negativicutes</taxon>
        <taxon>Selenomonadales</taxon>
        <taxon>Selenomonadaceae</taxon>
        <taxon>Selenomonas</taxon>
    </lineage>
</organism>